<gene>
    <name evidence="5" type="ORF">B5G21_06570</name>
</gene>
<feature type="domain" description="23S rRNA (guanine(745)-N(1))-methyltransferase N-terminal" evidence="4">
    <location>
        <begin position="17"/>
        <end position="56"/>
    </location>
</feature>
<keyword evidence="1" id="KW-0862">Zinc</keyword>
<dbReference type="Pfam" id="PF13649">
    <property type="entry name" value="Methyltransf_25"/>
    <property type="match status" value="1"/>
</dbReference>
<dbReference type="CDD" id="cd02440">
    <property type="entry name" value="AdoMet_MTases"/>
    <property type="match status" value="1"/>
</dbReference>
<dbReference type="GO" id="GO:0046872">
    <property type="term" value="F:metal ion binding"/>
    <property type="evidence" value="ECO:0007669"/>
    <property type="project" value="UniProtKB-KW"/>
</dbReference>
<comment type="caution">
    <text evidence="5">The sequence shown here is derived from an EMBL/GenBank/DDBJ whole genome shotgun (WGS) entry which is preliminary data.</text>
</comment>
<reference evidence="6" key="1">
    <citation type="submission" date="2017-04" db="EMBL/GenBank/DDBJ databases">
        <title>Function of individual gut microbiota members based on whole genome sequencing of pure cultures obtained from chicken caecum.</title>
        <authorList>
            <person name="Medvecky M."/>
            <person name="Cejkova D."/>
            <person name="Polansky O."/>
            <person name="Karasova D."/>
            <person name="Kubasova T."/>
            <person name="Cizek A."/>
            <person name="Rychlik I."/>
        </authorList>
    </citation>
    <scope>NUCLEOTIDE SEQUENCE [LARGE SCALE GENOMIC DNA]</scope>
    <source>
        <strain evidence="6">An70</strain>
    </source>
</reference>
<dbReference type="InterPro" id="IPR029063">
    <property type="entry name" value="SAM-dependent_MTases_sf"/>
</dbReference>
<evidence type="ECO:0000259" key="3">
    <source>
        <dbReference type="Pfam" id="PF13649"/>
    </source>
</evidence>
<dbReference type="Proteomes" id="UP000196560">
    <property type="component" value="Unassembled WGS sequence"/>
</dbReference>
<feature type="binding site" evidence="2">
    <location>
        <position position="77"/>
    </location>
    <ligand>
        <name>S-adenosyl-L-methionine</name>
        <dbReference type="ChEBI" id="CHEBI:59789"/>
    </ligand>
</feature>
<dbReference type="PIRSF" id="PIRSF018249">
    <property type="entry name" value="MyrA_prd"/>
    <property type="match status" value="1"/>
</dbReference>
<dbReference type="RefSeq" id="WP_087186521.1">
    <property type="nucleotide sequence ID" value="NZ_NFHO01000007.1"/>
</dbReference>
<proteinExistence type="predicted"/>
<evidence type="ECO:0000313" key="5">
    <source>
        <dbReference type="EMBL" id="OUN42501.1"/>
    </source>
</evidence>
<feature type="binding site" evidence="1">
    <location>
        <position position="38"/>
    </location>
    <ligand>
        <name>Zn(2+)</name>
        <dbReference type="ChEBI" id="CHEBI:29105"/>
    </ligand>
</feature>
<dbReference type="InterPro" id="IPR016718">
    <property type="entry name" value="rRNA_m1G-MeTrfase_A_prd"/>
</dbReference>
<keyword evidence="1" id="KW-0479">Metal-binding</keyword>
<keyword evidence="2" id="KW-0949">S-adenosyl-L-methionine</keyword>
<evidence type="ECO:0000256" key="1">
    <source>
        <dbReference type="PIRSR" id="PIRSR018249-1"/>
    </source>
</evidence>
<dbReference type="eggNOG" id="COG2226">
    <property type="taxonomic scope" value="Bacteria"/>
</dbReference>
<feature type="binding site" evidence="1">
    <location>
        <position position="34"/>
    </location>
    <ligand>
        <name>Zn(2+)</name>
        <dbReference type="ChEBI" id="CHEBI:29105"/>
    </ligand>
</feature>
<feature type="binding site" evidence="2">
    <location>
        <begin position="108"/>
        <end position="109"/>
    </location>
    <ligand>
        <name>S-adenosyl-L-methionine</name>
        <dbReference type="ChEBI" id="CHEBI:59789"/>
    </ligand>
</feature>
<dbReference type="Gene3D" id="3.40.50.150">
    <property type="entry name" value="Vaccinia Virus protein VP39"/>
    <property type="match status" value="1"/>
</dbReference>
<protein>
    <submittedName>
        <fullName evidence="5">Uncharacterized protein</fullName>
    </submittedName>
</protein>
<dbReference type="GO" id="GO:0008168">
    <property type="term" value="F:methyltransferase activity"/>
    <property type="evidence" value="ECO:0007669"/>
    <property type="project" value="InterPro"/>
</dbReference>
<dbReference type="STRING" id="1118060.GCA_000311845_00308"/>
<keyword evidence="6" id="KW-1185">Reference proteome</keyword>
<dbReference type="PANTHER" id="PTHR43591:SF24">
    <property type="entry name" value="2-METHOXY-6-POLYPRENYL-1,4-BENZOQUINOL METHYLASE, MITOCHONDRIAL"/>
    <property type="match status" value="1"/>
</dbReference>
<dbReference type="InterPro" id="IPR041698">
    <property type="entry name" value="Methyltransf_25"/>
</dbReference>
<evidence type="ECO:0000256" key="2">
    <source>
        <dbReference type="PIRSR" id="PIRSR018249-2"/>
    </source>
</evidence>
<evidence type="ECO:0000259" key="4">
    <source>
        <dbReference type="Pfam" id="PF21302"/>
    </source>
</evidence>
<dbReference type="Pfam" id="PF21302">
    <property type="entry name" value="Zn_ribbon_RlmA"/>
    <property type="match status" value="1"/>
</dbReference>
<feature type="binding site" evidence="1">
    <location>
        <position position="18"/>
    </location>
    <ligand>
        <name>Zn(2+)</name>
        <dbReference type="ChEBI" id="CHEBI:29105"/>
    </ligand>
</feature>
<sequence length="283" mass="31251">MDERKRARFLRCNTLLACPVCRLPLELHGTSLACEAGHRFDLARQGYVNLLRGSKKPARYGRESFHLRRTVFENGLYEPIAEALCREVASLGETARRVPRVLDAGCGEGYFARTVRARTGAEVCAFDISKDSVQLAAGLDADDGIAWLVADLAAIPILDGSIDCALDVFSPANYDELRRVLAPGGIVIKVVPTTRHLHELRERAAGQLVHSSYSNQRVLNHFSSCCTLRNHYTVSSTHPISPDALEALIHMTPLLFNVDTERIDWSGLTHVTVEAEVLIGTFE</sequence>
<feature type="domain" description="Methyltransferase" evidence="3">
    <location>
        <begin position="101"/>
        <end position="185"/>
    </location>
</feature>
<name>A0A1Y3U176_9ACTN</name>
<dbReference type="InterPro" id="IPR048647">
    <property type="entry name" value="RlmA_N"/>
</dbReference>
<accession>A0A1Y3U176</accession>
<feature type="binding site" evidence="1">
    <location>
        <position position="21"/>
    </location>
    <ligand>
        <name>Zn(2+)</name>
        <dbReference type="ChEBI" id="CHEBI:29105"/>
    </ligand>
</feature>
<dbReference type="EMBL" id="NFHO01000007">
    <property type="protein sequence ID" value="OUN42501.1"/>
    <property type="molecule type" value="Genomic_DNA"/>
</dbReference>
<dbReference type="SUPFAM" id="SSF53335">
    <property type="entry name" value="S-adenosyl-L-methionine-dependent methyltransferases"/>
    <property type="match status" value="1"/>
</dbReference>
<dbReference type="AlphaFoldDB" id="A0A1Y3U176"/>
<dbReference type="PANTHER" id="PTHR43591">
    <property type="entry name" value="METHYLTRANSFERASE"/>
    <property type="match status" value="1"/>
</dbReference>
<feature type="binding site" evidence="2">
    <location>
        <position position="196"/>
    </location>
    <ligand>
        <name>S-adenosyl-L-methionine</name>
        <dbReference type="ChEBI" id="CHEBI:59789"/>
    </ligand>
</feature>
<evidence type="ECO:0000313" key="6">
    <source>
        <dbReference type="Proteomes" id="UP000196560"/>
    </source>
</evidence>
<organism evidence="5 6">
    <name type="scientific">Enorma massiliensis</name>
    <dbReference type="NCBI Taxonomy" id="1472761"/>
    <lineage>
        <taxon>Bacteria</taxon>
        <taxon>Bacillati</taxon>
        <taxon>Actinomycetota</taxon>
        <taxon>Coriobacteriia</taxon>
        <taxon>Coriobacteriales</taxon>
        <taxon>Coriobacteriaceae</taxon>
        <taxon>Enorma</taxon>
    </lineage>
</organism>